<gene>
    <name evidence="6" type="ordered locus">P700755_000955</name>
</gene>
<reference evidence="6" key="1">
    <citation type="submission" date="2006-03" db="EMBL/GenBank/DDBJ databases">
        <authorList>
            <person name="Bowman J."/>
            <person name="Ferriera S."/>
            <person name="Johnson J."/>
            <person name="Kravitz S."/>
            <person name="Halpern A."/>
            <person name="Remington K."/>
            <person name="Beeson K."/>
            <person name="Tran B."/>
            <person name="Rogers Y.-H."/>
            <person name="Friedman R."/>
            <person name="Venter J.C."/>
        </authorList>
    </citation>
    <scope>NUCLEOTIDE SEQUENCE [LARGE SCALE GENOMIC DNA]</scope>
    <source>
        <strain evidence="6">ATCC 700755</strain>
    </source>
</reference>
<dbReference type="STRING" id="313595.P700755_000955"/>
<dbReference type="Proteomes" id="UP000008514">
    <property type="component" value="Chromosome"/>
</dbReference>
<evidence type="ECO:0000256" key="5">
    <source>
        <dbReference type="SAM" id="Coils"/>
    </source>
</evidence>
<evidence type="ECO:0000256" key="1">
    <source>
        <dbReference type="ARBA" id="ARBA00003416"/>
    </source>
</evidence>
<keyword evidence="4" id="KW-0233">DNA recombination</keyword>
<evidence type="ECO:0000256" key="4">
    <source>
        <dbReference type="ARBA" id="ARBA00023172"/>
    </source>
</evidence>
<feature type="coiled-coil region" evidence="5">
    <location>
        <begin position="117"/>
        <end position="151"/>
    </location>
</feature>
<keyword evidence="3 5" id="KW-0175">Coiled coil</keyword>
<comment type="function">
    <text evidence="1">Involved in DNA recombination.</text>
</comment>
<evidence type="ECO:0000256" key="2">
    <source>
        <dbReference type="ARBA" id="ARBA00009840"/>
    </source>
</evidence>
<dbReference type="Pfam" id="PF02646">
    <property type="entry name" value="RmuC"/>
    <property type="match status" value="1"/>
</dbReference>
<dbReference type="GO" id="GO:0006310">
    <property type="term" value="P:DNA recombination"/>
    <property type="evidence" value="ECO:0007669"/>
    <property type="project" value="UniProtKB-KW"/>
</dbReference>
<reference evidence="6" key="2">
    <citation type="submission" date="2012-09" db="EMBL/GenBank/DDBJ databases">
        <title>The complete sequence of Psychroflexus torquis an extreme psychrophile from sea-ice that is stimulated by light.</title>
        <authorList>
            <person name="Feng S."/>
            <person name="Powell S.M."/>
            <person name="Bowman J.P."/>
        </authorList>
    </citation>
    <scope>NUCLEOTIDE SEQUENCE [LARGE SCALE GENOMIC DNA]</scope>
    <source>
        <strain evidence="6">ATCC 700755</strain>
    </source>
</reference>
<accession>K4IDH8</accession>
<comment type="similarity">
    <text evidence="2">Belongs to the RmuC family.</text>
</comment>
<dbReference type="PANTHER" id="PTHR30563:SF0">
    <property type="entry name" value="DNA RECOMBINATION PROTEIN RMUC"/>
    <property type="match status" value="1"/>
</dbReference>
<evidence type="ECO:0000313" key="7">
    <source>
        <dbReference type="Proteomes" id="UP000008514"/>
    </source>
</evidence>
<organism evidence="6 7">
    <name type="scientific">Psychroflexus torquis (strain ATCC 700755 / CIP 106069 / ACAM 623)</name>
    <dbReference type="NCBI Taxonomy" id="313595"/>
    <lineage>
        <taxon>Bacteria</taxon>
        <taxon>Pseudomonadati</taxon>
        <taxon>Bacteroidota</taxon>
        <taxon>Flavobacteriia</taxon>
        <taxon>Flavobacteriales</taxon>
        <taxon>Flavobacteriaceae</taxon>
        <taxon>Psychroflexus</taxon>
    </lineage>
</organism>
<protein>
    <submittedName>
        <fullName evidence="6">DNA recombination/repair protein RmuC</fullName>
    </submittedName>
</protein>
<evidence type="ECO:0000256" key="3">
    <source>
        <dbReference type="ARBA" id="ARBA00023054"/>
    </source>
</evidence>
<dbReference type="RefSeq" id="WP_015023541.1">
    <property type="nucleotide sequence ID" value="NC_018721.1"/>
</dbReference>
<proteinExistence type="inferred from homology"/>
<dbReference type="AlphaFoldDB" id="K4IDH8"/>
<dbReference type="PANTHER" id="PTHR30563">
    <property type="entry name" value="DNA RECOMBINATION PROTEIN RMUC"/>
    <property type="match status" value="1"/>
</dbReference>
<dbReference type="InterPro" id="IPR003798">
    <property type="entry name" value="DNA_recombination_RmuC"/>
</dbReference>
<sequence>MIEILLITLIILAIVNIVIGLKKKVILDIKPQLKDVEESILKFDTTLERTEKSIKDEFQRNRSETNDFSKTNREELTKSLNLFGEQFSKNVKELNDLLNDKFAIQNKRQIEFNQQTVDSTKENRNELSKSLKSFEENFSENIKNLNDLLRQNFGDFNKQQIDLNGQATENIKNVEKTIEKNLKSIREDNTIQLNEMRKTVDEKLQTTLEKRLGESFKQVSDRLEQVHKGLGEMQNIAIGVGDLKKVLSNVKTRGVLGEYQLENILEQILTPDQYAKNVATKKGSQANVEFALKLPGKEEGKEVWMPIDSKFPIEDYDRLLDAFDKGEKEGIESAQKVLLKKIESFAKSISEKYIDPPHTTDFGIMFLPVESLYAEVLRHPGLFEILQRKYKITVTGPTTLSALLNSLQMGFRTLAVQKRSSEVWDILKAVKFEFKEFSGVLSKVHKQLNTASGTLETLRTTRTNVMERKLKDVETFTALESKEILELPDSIKVEESDDE</sequence>
<evidence type="ECO:0000313" key="6">
    <source>
        <dbReference type="EMBL" id="AFU67928.1"/>
    </source>
</evidence>
<keyword evidence="7" id="KW-1185">Reference proteome</keyword>
<dbReference type="KEGG" id="ptq:P700755_000955"/>
<dbReference type="OrthoDB" id="370725at2"/>
<dbReference type="EMBL" id="CP003879">
    <property type="protein sequence ID" value="AFU67928.1"/>
    <property type="molecule type" value="Genomic_DNA"/>
</dbReference>
<dbReference type="HOGENOM" id="CLU_020365_1_1_10"/>
<name>K4IDH8_PSYTT</name>
<dbReference type="eggNOG" id="COG1322">
    <property type="taxonomic scope" value="Bacteria"/>
</dbReference>